<dbReference type="PANTHER" id="PTHR45947:SF15">
    <property type="entry name" value="TEICHURONIC ACID BIOSYNTHESIS GLYCOSYLTRANSFERASE TUAC-RELATED"/>
    <property type="match status" value="1"/>
</dbReference>
<dbReference type="Gene3D" id="3.40.50.2000">
    <property type="entry name" value="Glycogen Phosphorylase B"/>
    <property type="match status" value="2"/>
</dbReference>
<feature type="domain" description="Glycosyltransferase subfamily 4-like N-terminal" evidence="2">
    <location>
        <begin position="30"/>
        <end position="199"/>
    </location>
</feature>
<dbReference type="PANTHER" id="PTHR45947">
    <property type="entry name" value="SULFOQUINOVOSYL TRANSFERASE SQD2"/>
    <property type="match status" value="1"/>
</dbReference>
<dbReference type="InterPro" id="IPR050194">
    <property type="entry name" value="Glycosyltransferase_grp1"/>
</dbReference>
<evidence type="ECO:0000313" key="3">
    <source>
        <dbReference type="EMBL" id="SEB47843.1"/>
    </source>
</evidence>
<dbReference type="InterPro" id="IPR028098">
    <property type="entry name" value="Glyco_trans_4-like_N"/>
</dbReference>
<dbReference type="RefSeq" id="WP_244501942.1">
    <property type="nucleotide sequence ID" value="NZ_FNSD01000001.1"/>
</dbReference>
<dbReference type="AlphaFoldDB" id="A0A1H4JNK4"/>
<organism evidence="3 4">
    <name type="scientific">Terriglobus roseus</name>
    <dbReference type="NCBI Taxonomy" id="392734"/>
    <lineage>
        <taxon>Bacteria</taxon>
        <taxon>Pseudomonadati</taxon>
        <taxon>Acidobacteriota</taxon>
        <taxon>Terriglobia</taxon>
        <taxon>Terriglobales</taxon>
        <taxon>Acidobacteriaceae</taxon>
        <taxon>Terriglobus</taxon>
    </lineage>
</organism>
<feature type="domain" description="Glycosyl transferase family 1" evidence="1">
    <location>
        <begin position="209"/>
        <end position="361"/>
    </location>
</feature>
<evidence type="ECO:0000259" key="1">
    <source>
        <dbReference type="Pfam" id="PF00534"/>
    </source>
</evidence>
<dbReference type="Pfam" id="PF00534">
    <property type="entry name" value="Glycos_transf_1"/>
    <property type="match status" value="1"/>
</dbReference>
<sequence length="396" mass="44443">MLSELKRRKLKVAVITDYFPTSVQPWAGHSAYQTLLRLAKQCDVEVFYPESVYPKVFTPRSRTYHSLDRTYEPPGLVTHYLPFWAMPVISRPLNGWLAARAVRKQVEAFAPDVILSYIVYPDGYAAVRVARRLHIPAVLTAIGSDLNRISGSLVKRMTRYALRRATAVVTVSRDLLVTARRLGARVERSEAILNGCDTQKFRPRDRLSARKTLDVPLNQQIVLYVGRLDLRKGLIELIEAMAALRQRRPKVHCYIVGEGADRTLLNDCVARCEMESHITFVPSCSTERVATWIAAADLLTLPSYKEGCPNVILESLCSGRPVVATNVGGIPELMDEASGRLVAPKKVDQLTRALDEVLSEHWNADALADKHHRNWQDVSDDLYAVLEKATGITDRS</sequence>
<evidence type="ECO:0000259" key="2">
    <source>
        <dbReference type="Pfam" id="PF13439"/>
    </source>
</evidence>
<accession>A0A1H4JNK4</accession>
<dbReference type="EMBL" id="FNSD01000001">
    <property type="protein sequence ID" value="SEB47843.1"/>
    <property type="molecule type" value="Genomic_DNA"/>
</dbReference>
<dbReference type="Proteomes" id="UP000182409">
    <property type="component" value="Unassembled WGS sequence"/>
</dbReference>
<evidence type="ECO:0000313" key="4">
    <source>
        <dbReference type="Proteomes" id="UP000182409"/>
    </source>
</evidence>
<dbReference type="Pfam" id="PF13439">
    <property type="entry name" value="Glyco_transf_4"/>
    <property type="match status" value="1"/>
</dbReference>
<proteinExistence type="predicted"/>
<keyword evidence="3" id="KW-0808">Transferase</keyword>
<dbReference type="InterPro" id="IPR001296">
    <property type="entry name" value="Glyco_trans_1"/>
</dbReference>
<dbReference type="GO" id="GO:0016757">
    <property type="term" value="F:glycosyltransferase activity"/>
    <property type="evidence" value="ECO:0007669"/>
    <property type="project" value="InterPro"/>
</dbReference>
<dbReference type="SUPFAM" id="SSF53756">
    <property type="entry name" value="UDP-Glycosyltransferase/glycogen phosphorylase"/>
    <property type="match status" value="1"/>
</dbReference>
<reference evidence="3 4" key="1">
    <citation type="submission" date="2016-10" db="EMBL/GenBank/DDBJ databases">
        <authorList>
            <person name="de Groot N.N."/>
        </authorList>
    </citation>
    <scope>NUCLEOTIDE SEQUENCE [LARGE SCALE GENOMIC DNA]</scope>
    <source>
        <strain evidence="3 4">AB35.6</strain>
    </source>
</reference>
<protein>
    <submittedName>
        <fullName evidence="3">Glycosyltransferase involved in cell wall bisynthesis</fullName>
    </submittedName>
</protein>
<gene>
    <name evidence="3" type="ORF">SAMN05443244_0724</name>
</gene>
<name>A0A1H4JNK4_9BACT</name>